<dbReference type="GO" id="GO:1900376">
    <property type="term" value="P:regulation of secondary metabolite biosynthetic process"/>
    <property type="evidence" value="ECO:0007669"/>
    <property type="project" value="TreeGrafter"/>
</dbReference>
<protein>
    <submittedName>
        <fullName evidence="8">Zinc uptake regulation protein</fullName>
    </submittedName>
</protein>
<dbReference type="AlphaFoldDB" id="A0A2R8ALK4"/>
<keyword evidence="5" id="KW-0238">DNA-binding</keyword>
<evidence type="ECO:0000313" key="8">
    <source>
        <dbReference type="EMBL" id="SPF76777.1"/>
    </source>
</evidence>
<dbReference type="GO" id="GO:0005829">
    <property type="term" value="C:cytosol"/>
    <property type="evidence" value="ECO:0007669"/>
    <property type="project" value="TreeGrafter"/>
</dbReference>
<dbReference type="InterPro" id="IPR036390">
    <property type="entry name" value="WH_DNA-bd_sf"/>
</dbReference>
<evidence type="ECO:0000256" key="2">
    <source>
        <dbReference type="ARBA" id="ARBA00022491"/>
    </source>
</evidence>
<dbReference type="InterPro" id="IPR036388">
    <property type="entry name" value="WH-like_DNA-bd_sf"/>
</dbReference>
<dbReference type="GO" id="GO:0000976">
    <property type="term" value="F:transcription cis-regulatory region binding"/>
    <property type="evidence" value="ECO:0007669"/>
    <property type="project" value="TreeGrafter"/>
</dbReference>
<proteinExistence type="inferred from homology"/>
<evidence type="ECO:0000256" key="3">
    <source>
        <dbReference type="ARBA" id="ARBA00022833"/>
    </source>
</evidence>
<comment type="cofactor">
    <cofactor evidence="7">
        <name>Zn(2+)</name>
        <dbReference type="ChEBI" id="CHEBI:29105"/>
    </cofactor>
    <text evidence="7">Binds 1 zinc ion per subunit.</text>
</comment>
<name>A0A2R8ALK4_9RHOB</name>
<dbReference type="Gene3D" id="1.10.10.10">
    <property type="entry name" value="Winged helix-like DNA-binding domain superfamily/Winged helix DNA-binding domain"/>
    <property type="match status" value="1"/>
</dbReference>
<evidence type="ECO:0000256" key="5">
    <source>
        <dbReference type="ARBA" id="ARBA00023125"/>
    </source>
</evidence>
<dbReference type="Pfam" id="PF01475">
    <property type="entry name" value="FUR"/>
    <property type="match status" value="1"/>
</dbReference>
<feature type="binding site" evidence="7">
    <location>
        <position position="116"/>
    </location>
    <ligand>
        <name>Zn(2+)</name>
        <dbReference type="ChEBI" id="CHEBI:29105"/>
    </ligand>
</feature>
<feature type="binding site" evidence="7">
    <location>
        <position position="156"/>
    </location>
    <ligand>
        <name>Zn(2+)</name>
        <dbReference type="ChEBI" id="CHEBI:29105"/>
    </ligand>
</feature>
<dbReference type="PANTHER" id="PTHR33202:SF6">
    <property type="entry name" value="ZINC UPTAKE REGULATION PROTEIN"/>
    <property type="match status" value="1"/>
</dbReference>
<keyword evidence="7" id="KW-0479">Metal-binding</keyword>
<evidence type="ECO:0000256" key="4">
    <source>
        <dbReference type="ARBA" id="ARBA00023015"/>
    </source>
</evidence>
<comment type="similarity">
    <text evidence="1">Belongs to the Fur family.</text>
</comment>
<dbReference type="PANTHER" id="PTHR33202">
    <property type="entry name" value="ZINC UPTAKE REGULATION PROTEIN"/>
    <property type="match status" value="1"/>
</dbReference>
<feature type="binding site" evidence="7">
    <location>
        <position position="113"/>
    </location>
    <ligand>
        <name>Zn(2+)</name>
        <dbReference type="ChEBI" id="CHEBI:29105"/>
    </ligand>
</feature>
<dbReference type="Proteomes" id="UP000244911">
    <property type="component" value="Unassembled WGS sequence"/>
</dbReference>
<accession>A0A2R8ALK4</accession>
<dbReference type="GO" id="GO:0045892">
    <property type="term" value="P:negative regulation of DNA-templated transcription"/>
    <property type="evidence" value="ECO:0007669"/>
    <property type="project" value="TreeGrafter"/>
</dbReference>
<evidence type="ECO:0000256" key="1">
    <source>
        <dbReference type="ARBA" id="ARBA00007957"/>
    </source>
</evidence>
<dbReference type="SUPFAM" id="SSF46785">
    <property type="entry name" value="Winged helix' DNA-binding domain"/>
    <property type="match status" value="1"/>
</dbReference>
<reference evidence="8 9" key="1">
    <citation type="submission" date="2018-03" db="EMBL/GenBank/DDBJ databases">
        <authorList>
            <person name="Keele B.F."/>
        </authorList>
    </citation>
    <scope>NUCLEOTIDE SEQUENCE [LARGE SCALE GENOMIC DNA]</scope>
    <source>
        <strain evidence="8 9">CECT 8811</strain>
    </source>
</reference>
<keyword evidence="3 7" id="KW-0862">Zinc</keyword>
<dbReference type="GO" id="GO:0008270">
    <property type="term" value="F:zinc ion binding"/>
    <property type="evidence" value="ECO:0007669"/>
    <property type="project" value="TreeGrafter"/>
</dbReference>
<organism evidence="8 9">
    <name type="scientific">Aliiroseovarius pelagivivens</name>
    <dbReference type="NCBI Taxonomy" id="1639690"/>
    <lineage>
        <taxon>Bacteria</taxon>
        <taxon>Pseudomonadati</taxon>
        <taxon>Pseudomonadota</taxon>
        <taxon>Alphaproteobacteria</taxon>
        <taxon>Rhodobacterales</taxon>
        <taxon>Paracoccaceae</taxon>
        <taxon>Aliiroseovarius</taxon>
    </lineage>
</organism>
<dbReference type="RefSeq" id="WP_108856751.1">
    <property type="nucleotide sequence ID" value="NZ_OMOI01000001.1"/>
</dbReference>
<dbReference type="GO" id="GO:0003700">
    <property type="term" value="F:DNA-binding transcription factor activity"/>
    <property type="evidence" value="ECO:0007669"/>
    <property type="project" value="InterPro"/>
</dbReference>
<keyword evidence="6" id="KW-0804">Transcription</keyword>
<dbReference type="OrthoDB" id="9801127at2"/>
<dbReference type="InterPro" id="IPR043135">
    <property type="entry name" value="Fur_C"/>
</dbReference>
<feature type="binding site" evidence="7">
    <location>
        <position position="153"/>
    </location>
    <ligand>
        <name>Zn(2+)</name>
        <dbReference type="ChEBI" id="CHEBI:29105"/>
    </ligand>
</feature>
<sequence>MSDPASAFHDHDHTSCTSDALSRAEGICLQAGARLTPVRRRTLEILLEEHRAMGAYDVLERLSEDGFGSQPPVAYRALEFLVDQGLAHRIRRLNAFTACTTFECDHAPAFFICRTCKAVAEIPATALRSMINEAGAKLGFAVERANVEALGLCPSCQDEAAV</sequence>
<dbReference type="Gene3D" id="3.30.1490.190">
    <property type="match status" value="1"/>
</dbReference>
<keyword evidence="9" id="KW-1185">Reference proteome</keyword>
<evidence type="ECO:0000313" key="9">
    <source>
        <dbReference type="Proteomes" id="UP000244911"/>
    </source>
</evidence>
<evidence type="ECO:0000256" key="7">
    <source>
        <dbReference type="PIRSR" id="PIRSR602481-1"/>
    </source>
</evidence>
<dbReference type="InterPro" id="IPR002481">
    <property type="entry name" value="FUR"/>
</dbReference>
<gene>
    <name evidence="8" type="primary">zur</name>
    <name evidence="8" type="ORF">ALP8811_01791</name>
</gene>
<keyword evidence="2" id="KW-0678">Repressor</keyword>
<keyword evidence="4" id="KW-0805">Transcription regulation</keyword>
<dbReference type="EMBL" id="OMOI01000001">
    <property type="protein sequence ID" value="SPF76777.1"/>
    <property type="molecule type" value="Genomic_DNA"/>
</dbReference>
<evidence type="ECO:0000256" key="6">
    <source>
        <dbReference type="ARBA" id="ARBA00023163"/>
    </source>
</evidence>